<keyword evidence="2" id="KW-1185">Reference proteome</keyword>
<sequence>MQYGTAVVTWEAKWRWFRWLRILFCSSICYLDQSVVEDARERMDRRRRGSPAAAVRVERAAEIAAHKEDSHSAGIIQPAAGFSHEWMLRQISGVDEQLLLGSSALRPHSSSSAV</sequence>
<name>A0AAE1DIK1_9GAST</name>
<evidence type="ECO:0000313" key="2">
    <source>
        <dbReference type="Proteomes" id="UP001283361"/>
    </source>
</evidence>
<comment type="caution">
    <text evidence="1">The sequence shown here is derived from an EMBL/GenBank/DDBJ whole genome shotgun (WGS) entry which is preliminary data.</text>
</comment>
<dbReference type="EMBL" id="JAWDGP010003667">
    <property type="protein sequence ID" value="KAK3771901.1"/>
    <property type="molecule type" value="Genomic_DNA"/>
</dbReference>
<dbReference type="Proteomes" id="UP001283361">
    <property type="component" value="Unassembled WGS sequence"/>
</dbReference>
<reference evidence="1" key="1">
    <citation type="journal article" date="2023" name="G3 (Bethesda)">
        <title>A reference genome for the long-term kleptoplast-retaining sea slug Elysia crispata morphotype clarki.</title>
        <authorList>
            <person name="Eastman K.E."/>
            <person name="Pendleton A.L."/>
            <person name="Shaikh M.A."/>
            <person name="Suttiyut T."/>
            <person name="Ogas R."/>
            <person name="Tomko P."/>
            <person name="Gavelis G."/>
            <person name="Widhalm J.R."/>
            <person name="Wisecaver J.H."/>
        </authorList>
    </citation>
    <scope>NUCLEOTIDE SEQUENCE</scope>
    <source>
        <strain evidence="1">ECLA1</strain>
    </source>
</reference>
<evidence type="ECO:0000313" key="1">
    <source>
        <dbReference type="EMBL" id="KAK3771901.1"/>
    </source>
</evidence>
<dbReference type="AlphaFoldDB" id="A0AAE1DIK1"/>
<protein>
    <submittedName>
        <fullName evidence="1">Uncharacterized protein</fullName>
    </submittedName>
</protein>
<gene>
    <name evidence="1" type="ORF">RRG08_064154</name>
</gene>
<accession>A0AAE1DIK1</accession>
<proteinExistence type="predicted"/>
<organism evidence="1 2">
    <name type="scientific">Elysia crispata</name>
    <name type="common">lettuce slug</name>
    <dbReference type="NCBI Taxonomy" id="231223"/>
    <lineage>
        <taxon>Eukaryota</taxon>
        <taxon>Metazoa</taxon>
        <taxon>Spiralia</taxon>
        <taxon>Lophotrochozoa</taxon>
        <taxon>Mollusca</taxon>
        <taxon>Gastropoda</taxon>
        <taxon>Heterobranchia</taxon>
        <taxon>Euthyneura</taxon>
        <taxon>Panpulmonata</taxon>
        <taxon>Sacoglossa</taxon>
        <taxon>Placobranchoidea</taxon>
        <taxon>Plakobranchidae</taxon>
        <taxon>Elysia</taxon>
    </lineage>
</organism>